<feature type="transmembrane region" description="Helical" evidence="1">
    <location>
        <begin position="102"/>
        <end position="123"/>
    </location>
</feature>
<evidence type="ECO:0000259" key="2">
    <source>
        <dbReference type="Pfam" id="PF04773"/>
    </source>
</evidence>
<dbReference type="GO" id="GO:0016989">
    <property type="term" value="F:sigma factor antagonist activity"/>
    <property type="evidence" value="ECO:0007669"/>
    <property type="project" value="TreeGrafter"/>
</dbReference>
<accession>A0A1G9TF82</accession>
<dbReference type="Pfam" id="PF04773">
    <property type="entry name" value="FecR"/>
    <property type="match status" value="1"/>
</dbReference>
<dbReference type="InterPro" id="IPR032508">
    <property type="entry name" value="FecR_C"/>
</dbReference>
<gene>
    <name evidence="4" type="ORF">SAMN04488514_10942</name>
</gene>
<name>A0A1G9TF82_9FLAO</name>
<feature type="domain" description="FecR protein" evidence="2">
    <location>
        <begin position="195"/>
        <end position="286"/>
    </location>
</feature>
<dbReference type="PANTHER" id="PTHR30273:SF2">
    <property type="entry name" value="PROTEIN FECR"/>
    <property type="match status" value="1"/>
</dbReference>
<dbReference type="InterPro" id="IPR006860">
    <property type="entry name" value="FecR"/>
</dbReference>
<keyword evidence="5" id="KW-1185">Reference proteome</keyword>
<proteinExistence type="predicted"/>
<evidence type="ECO:0000256" key="1">
    <source>
        <dbReference type="SAM" id="Phobius"/>
    </source>
</evidence>
<dbReference type="EMBL" id="FNGV01000009">
    <property type="protein sequence ID" value="SDM46273.1"/>
    <property type="molecule type" value="Genomic_DNA"/>
</dbReference>
<dbReference type="Gene3D" id="2.60.120.1440">
    <property type="match status" value="1"/>
</dbReference>
<dbReference type="InterPro" id="IPR012373">
    <property type="entry name" value="Ferrdict_sens_TM"/>
</dbReference>
<keyword evidence="1" id="KW-0812">Transmembrane</keyword>
<evidence type="ECO:0000259" key="3">
    <source>
        <dbReference type="Pfam" id="PF16344"/>
    </source>
</evidence>
<dbReference type="STRING" id="192904.SAMN04488514_10942"/>
<feature type="domain" description="Protein FecR C-terminal" evidence="3">
    <location>
        <begin position="332"/>
        <end position="400"/>
    </location>
</feature>
<organism evidence="4 5">
    <name type="scientific">Kriegella aquimaris</name>
    <dbReference type="NCBI Taxonomy" id="192904"/>
    <lineage>
        <taxon>Bacteria</taxon>
        <taxon>Pseudomonadati</taxon>
        <taxon>Bacteroidota</taxon>
        <taxon>Flavobacteriia</taxon>
        <taxon>Flavobacteriales</taxon>
        <taxon>Flavobacteriaceae</taxon>
        <taxon>Kriegella</taxon>
    </lineage>
</organism>
<dbReference type="Gene3D" id="3.55.50.30">
    <property type="match status" value="1"/>
</dbReference>
<keyword evidence="1" id="KW-0472">Membrane</keyword>
<dbReference type="PANTHER" id="PTHR30273">
    <property type="entry name" value="PERIPLASMIC SIGNAL SENSOR AND SIGMA FACTOR ACTIVATOR FECR-RELATED"/>
    <property type="match status" value="1"/>
</dbReference>
<evidence type="ECO:0000313" key="4">
    <source>
        <dbReference type="EMBL" id="SDM46273.1"/>
    </source>
</evidence>
<dbReference type="RefSeq" id="WP_176801414.1">
    <property type="nucleotide sequence ID" value="NZ_FNGV01000009.1"/>
</dbReference>
<dbReference type="AlphaFoldDB" id="A0A1G9TF82"/>
<keyword evidence="1" id="KW-1133">Transmembrane helix</keyword>
<dbReference type="Proteomes" id="UP000199440">
    <property type="component" value="Unassembled WGS sequence"/>
</dbReference>
<evidence type="ECO:0000313" key="5">
    <source>
        <dbReference type="Proteomes" id="UP000199440"/>
    </source>
</evidence>
<dbReference type="Pfam" id="PF16344">
    <property type="entry name" value="FecR_C"/>
    <property type="match status" value="1"/>
</dbReference>
<sequence>MKYTHYKEEDFVKDTYFQKWILDPDRLTRNFWENWVVQNPKKKETVENAARMMRLMKFAGKEELSATEIDTMWQNIFQKRKKKSNRNYFQLHPSPLFEIRSLLRFAALFIIITGTTFGLYHLLFNSEEKSLKTISSQITLQLEDGSVQILNEQASEVIMNEKGNRVVNQERNILVYDKKRVKDQEHLAYNELVVPYGKKFELKLSDGSHVFLNSGSKLRYPVAFSNNSARNVFLDGEAYFSVEKDRVWPFKVITKTMNARVYGTKFNISSYGEENETAVVLIEGSVGVYKATDVSSFNDIEIAPGQRAVMFKNTIAIDQVNVDKYIAWTKGKLVFIDDPFETIAKTLERHFNVIIDNHITLLNKKRFTGTFTKESLDQILRVFQEHTPFDFREKGNTITIMEKRKP</sequence>
<reference evidence="4 5" key="1">
    <citation type="submission" date="2016-10" db="EMBL/GenBank/DDBJ databases">
        <authorList>
            <person name="de Groot N.N."/>
        </authorList>
    </citation>
    <scope>NUCLEOTIDE SEQUENCE [LARGE SCALE GENOMIC DNA]</scope>
    <source>
        <strain evidence="4 5">DSM 19886</strain>
    </source>
</reference>
<protein>
    <submittedName>
        <fullName evidence="4">FecR family protein</fullName>
    </submittedName>
</protein>